<dbReference type="InterPro" id="IPR037396">
    <property type="entry name" value="FMN_HAD"/>
</dbReference>
<feature type="binding site" evidence="7">
    <location>
        <position position="196"/>
    </location>
    <ligand>
        <name>FMN</name>
        <dbReference type="ChEBI" id="CHEBI:58210"/>
    </ligand>
</feature>
<protein>
    <recommendedName>
        <fullName evidence="8">FMN hydroxy acid dehydrogenase domain-containing protein</fullName>
    </recommendedName>
</protein>
<keyword evidence="10" id="KW-1185">Reference proteome</keyword>
<dbReference type="PANTHER" id="PTHR10578:SF143">
    <property type="entry name" value="FMN-DEPENDENT ALPHA-HYDROXY ACID DEHYDROGENASE PB1A11.03"/>
    <property type="match status" value="1"/>
</dbReference>
<feature type="binding site" evidence="7">
    <location>
        <position position="307"/>
    </location>
    <ligand>
        <name>FMN</name>
        <dbReference type="ChEBI" id="CHEBI:58210"/>
    </ligand>
</feature>
<dbReference type="InterPro" id="IPR013785">
    <property type="entry name" value="Aldolase_TIM"/>
</dbReference>
<dbReference type="Pfam" id="PF01070">
    <property type="entry name" value="FMN_dh"/>
    <property type="match status" value="1"/>
</dbReference>
<feature type="binding site" evidence="7">
    <location>
        <position position="285"/>
    </location>
    <ligand>
        <name>FMN</name>
        <dbReference type="ChEBI" id="CHEBI:58210"/>
    </ligand>
</feature>
<comment type="cofactor">
    <cofactor evidence="1">
        <name>FMN</name>
        <dbReference type="ChEBI" id="CHEBI:58210"/>
    </cofactor>
</comment>
<dbReference type="FunFam" id="3.20.20.70:FF:000132">
    <property type="entry name" value="FMN dependent dehydrogenase"/>
    <property type="match status" value="1"/>
</dbReference>
<dbReference type="GO" id="GO:0010181">
    <property type="term" value="F:FMN binding"/>
    <property type="evidence" value="ECO:0007669"/>
    <property type="project" value="InterPro"/>
</dbReference>
<evidence type="ECO:0000256" key="2">
    <source>
        <dbReference type="ARBA" id="ARBA00022630"/>
    </source>
</evidence>
<feature type="binding site" evidence="7">
    <location>
        <begin position="340"/>
        <end position="344"/>
    </location>
    <ligand>
        <name>FMN</name>
        <dbReference type="ChEBI" id="CHEBI:58210"/>
    </ligand>
</feature>
<keyword evidence="2 7" id="KW-0285">Flavoprotein</keyword>
<keyword evidence="3 7" id="KW-0288">FMN</keyword>
<dbReference type="GO" id="GO:0016491">
    <property type="term" value="F:oxidoreductase activity"/>
    <property type="evidence" value="ECO:0007669"/>
    <property type="project" value="UniProtKB-KW"/>
</dbReference>
<dbReference type="InterPro" id="IPR000262">
    <property type="entry name" value="FMN-dep_DH"/>
</dbReference>
<dbReference type="InterPro" id="IPR012133">
    <property type="entry name" value="Alpha-hydoxy_acid_DH_FMN"/>
</dbReference>
<evidence type="ECO:0000313" key="9">
    <source>
        <dbReference type="EMBL" id="KOS37627.1"/>
    </source>
</evidence>
<dbReference type="PROSITE" id="PS51349">
    <property type="entry name" value="FMN_HYDROXY_ACID_DH_2"/>
    <property type="match status" value="1"/>
</dbReference>
<dbReference type="SUPFAM" id="SSF51395">
    <property type="entry name" value="FMN-linked oxidoreductases"/>
    <property type="match status" value="1"/>
</dbReference>
<feature type="binding site" evidence="7">
    <location>
        <position position="62"/>
    </location>
    <ligand>
        <name>glyoxylate</name>
        <dbReference type="ChEBI" id="CHEBI:36655"/>
    </ligand>
</feature>
<proteinExistence type="inferred from homology"/>
<accession>A0A0M8NUN1</accession>
<dbReference type="CDD" id="cd03332">
    <property type="entry name" value="LMO_FMN"/>
    <property type="match status" value="1"/>
</dbReference>
<dbReference type="InterPro" id="IPR037350">
    <property type="entry name" value="LMO_FMN"/>
</dbReference>
<dbReference type="OrthoDB" id="25826at2759"/>
<evidence type="ECO:0000256" key="5">
    <source>
        <dbReference type="ARBA" id="ARBA00024042"/>
    </source>
</evidence>
<evidence type="ECO:0000256" key="7">
    <source>
        <dbReference type="PIRSR" id="PIRSR000138-2"/>
    </source>
</evidence>
<evidence type="ECO:0000256" key="1">
    <source>
        <dbReference type="ARBA" id="ARBA00001917"/>
    </source>
</evidence>
<keyword evidence="4" id="KW-0560">Oxidoreductase</keyword>
<dbReference type="Proteomes" id="UP000037696">
    <property type="component" value="Unassembled WGS sequence"/>
</dbReference>
<dbReference type="PIRSF" id="PIRSF000138">
    <property type="entry name" value="Al-hdrx_acd_dh"/>
    <property type="match status" value="1"/>
</dbReference>
<dbReference type="AlphaFoldDB" id="A0A0M8NUN1"/>
<dbReference type="STRING" id="229535.A0A0M8NUN1"/>
<feature type="binding site" evidence="7">
    <location>
        <position position="144"/>
    </location>
    <ligand>
        <name>FMN</name>
        <dbReference type="ChEBI" id="CHEBI:58210"/>
    </ligand>
</feature>
<organism evidence="9 10">
    <name type="scientific">Penicillium nordicum</name>
    <dbReference type="NCBI Taxonomy" id="229535"/>
    <lineage>
        <taxon>Eukaryota</taxon>
        <taxon>Fungi</taxon>
        <taxon>Dikarya</taxon>
        <taxon>Ascomycota</taxon>
        <taxon>Pezizomycotina</taxon>
        <taxon>Eurotiomycetes</taxon>
        <taxon>Eurotiomycetidae</taxon>
        <taxon>Eurotiales</taxon>
        <taxon>Aspergillaceae</taxon>
        <taxon>Penicillium</taxon>
    </lineage>
</organism>
<evidence type="ECO:0000259" key="8">
    <source>
        <dbReference type="PROSITE" id="PS51349"/>
    </source>
</evidence>
<feature type="binding site" evidence="7">
    <location>
        <position position="166"/>
    </location>
    <ligand>
        <name>FMN</name>
        <dbReference type="ChEBI" id="CHEBI:58210"/>
    </ligand>
</feature>
<dbReference type="InterPro" id="IPR008259">
    <property type="entry name" value="FMN_hydac_DH_AS"/>
</dbReference>
<feature type="active site" description="Proton acceptor" evidence="6">
    <location>
        <position position="309"/>
    </location>
</feature>
<feature type="domain" description="FMN hydroxy acid dehydrogenase" evidence="8">
    <location>
        <begin position="36"/>
        <end position="414"/>
    </location>
</feature>
<dbReference type="EMBL" id="LHQQ01000306">
    <property type="protein sequence ID" value="KOS37627.1"/>
    <property type="molecule type" value="Genomic_DNA"/>
</dbReference>
<dbReference type="PROSITE" id="PS00557">
    <property type="entry name" value="FMN_HYDROXY_ACID_DH_1"/>
    <property type="match status" value="1"/>
</dbReference>
<feature type="binding site" evidence="7">
    <location>
        <position position="205"/>
    </location>
    <ligand>
        <name>glyoxylate</name>
        <dbReference type="ChEBI" id="CHEBI:36655"/>
    </ligand>
</feature>
<feature type="binding site" evidence="7">
    <location>
        <begin position="115"/>
        <end position="117"/>
    </location>
    <ligand>
        <name>FMN</name>
        <dbReference type="ChEBI" id="CHEBI:58210"/>
    </ligand>
</feature>
<evidence type="ECO:0000256" key="3">
    <source>
        <dbReference type="ARBA" id="ARBA00022643"/>
    </source>
</evidence>
<name>A0A0M8NUN1_9EURO</name>
<feature type="binding site" evidence="7">
    <location>
        <position position="312"/>
    </location>
    <ligand>
        <name>glyoxylate</name>
        <dbReference type="ChEBI" id="CHEBI:36655"/>
    </ligand>
</feature>
<evidence type="ECO:0000256" key="4">
    <source>
        <dbReference type="ARBA" id="ARBA00023002"/>
    </source>
</evidence>
<comment type="caution">
    <text evidence="9">The sequence shown here is derived from an EMBL/GenBank/DDBJ whole genome shotgun (WGS) entry which is preliminary data.</text>
</comment>
<sequence length="416" mass="45833">MMSSQQDSKLHSKSIAHPLAPFTYENDVYQAGLKGQKPSITFNCLEWETLAKDRLSADSYGYVWGSAGTRDTDDNNKKAFKKWGIMPSRLVKSDFPDLKTTLFGETFDYPIAMAPVGVQRIFHPDGETAAAKVAEKEHVTYILSTASSTSIEDVAKANGSGSRWYQLYWPLNENNDITVSLLSRAKAAGYKVLVVTLDTYILGWRPSDLDNAYNPFIRADDIGVALGFSDPVYRRKFQEKHGRPIEEDVQTAATEWAHTIFPGVSHGWEDLKFLQEHWDGPIVLKGIQTVADAKRAVEYGVQGIVVSNHGGRQQDGGIASLDVLPEIVDAVGDDLEIIFDSGVRCGADIVKALALGAKMVLIGRPYIYGLAIQGEHGVSHVLKSLLGDFNLSLHLSGIRSVSPEHLNRSVLRRTNN</sequence>
<dbReference type="PANTHER" id="PTHR10578">
    <property type="entry name" value="S -2-HYDROXY-ACID OXIDASE-RELATED"/>
    <property type="match status" value="1"/>
</dbReference>
<gene>
    <name evidence="9" type="ORF">ACN38_g11577</name>
</gene>
<feature type="binding site" evidence="7">
    <location>
        <begin position="363"/>
        <end position="364"/>
    </location>
    <ligand>
        <name>FMN</name>
        <dbReference type="ChEBI" id="CHEBI:58210"/>
    </ligand>
</feature>
<evidence type="ECO:0000256" key="6">
    <source>
        <dbReference type="PIRSR" id="PIRSR000138-1"/>
    </source>
</evidence>
<feature type="binding site" evidence="7">
    <location>
        <position position="168"/>
    </location>
    <ligand>
        <name>glyoxylate</name>
        <dbReference type="ChEBI" id="CHEBI:36655"/>
    </ligand>
</feature>
<feature type="binding site" evidence="7">
    <location>
        <position position="309"/>
    </location>
    <ligand>
        <name>glyoxylate</name>
        <dbReference type="ChEBI" id="CHEBI:36655"/>
    </ligand>
</feature>
<reference evidence="9 10" key="1">
    <citation type="submission" date="2015-08" db="EMBL/GenBank/DDBJ databases">
        <title>Genome sequencing of Penicillium nordicum.</title>
        <authorList>
            <person name="Nguyen H.D."/>
            <person name="Seifert K.A."/>
        </authorList>
    </citation>
    <scope>NUCLEOTIDE SEQUENCE [LARGE SCALE GENOMIC DNA]</scope>
    <source>
        <strain evidence="9 10">DAOMC 185683</strain>
    </source>
</reference>
<comment type="similarity">
    <text evidence="5">Belongs to the FMN-dependent alpha-hydroxy acid dehydrogenase family.</text>
</comment>
<dbReference type="Gene3D" id="3.20.20.70">
    <property type="entry name" value="Aldolase class I"/>
    <property type="match status" value="1"/>
</dbReference>
<evidence type="ECO:0000313" key="10">
    <source>
        <dbReference type="Proteomes" id="UP000037696"/>
    </source>
</evidence>